<dbReference type="EMBL" id="LK996017">
    <property type="protein sequence ID" value="CDX00850.1"/>
    <property type="molecule type" value="Genomic_DNA"/>
</dbReference>
<proteinExistence type="predicted"/>
<organism evidence="1">
    <name type="scientific">Desulfitobacterium hafniense</name>
    <name type="common">Desulfitobacterium frappieri</name>
    <dbReference type="NCBI Taxonomy" id="49338"/>
    <lineage>
        <taxon>Bacteria</taxon>
        <taxon>Bacillati</taxon>
        <taxon>Bacillota</taxon>
        <taxon>Clostridia</taxon>
        <taxon>Eubacteriales</taxon>
        <taxon>Desulfitobacteriaceae</taxon>
        <taxon>Desulfitobacterium</taxon>
    </lineage>
</organism>
<reference evidence="1" key="1">
    <citation type="submission" date="2014-07" db="EMBL/GenBank/DDBJ databases">
        <authorList>
            <person name="Hornung V.Bastian."/>
        </authorList>
    </citation>
    <scope>NUCLEOTIDE SEQUENCE</scope>
    <source>
        <strain evidence="1">PCE-S</strain>
    </source>
</reference>
<accession>A0A098AXK7</accession>
<protein>
    <submittedName>
        <fullName evidence="1">Uncharacterized protein</fullName>
    </submittedName>
</protein>
<dbReference type="PATRIC" id="fig|49338.4.peg.1038"/>
<evidence type="ECO:0000313" key="1">
    <source>
        <dbReference type="EMBL" id="CDX00850.1"/>
    </source>
</evidence>
<sequence length="363" mass="42200">MDYQTDNVFEAIWVGCAMLSYSVYSEILNKGNTPTKDSFWFTQTQIQIQAQQFCAKVIQPARLSQWTNADHTNNSYNYLRANGKLRRLTARGELRGNKEVPEELSQHSEFYLTISEEKLITIGQLTDWVNTKYTGIILGDHPQAMNLDIKPQELKPNNVSVSESKTETQDHPTKGCPSLNLISYLSDFLFKIKSGEIEVYNEFSVQFELAIFLRARLDNQYKIQLERNISLFDLNKSSFLKREMDIVIFDESKSEKYCIEIKYPNNGQYPEQMFSICKDIKFLEQLQEHGFSKSYELVIVSSDLYYINKGGSDIYDMFRKDKLLRGRIIKPTGRKDEELILDGKYRLNWIDMNGELKALIIPV</sequence>
<name>A0A098AXK7_DESHA</name>
<dbReference type="RefSeq" id="WP_208925376.1">
    <property type="nucleotide sequence ID" value="NZ_LK996017.1"/>
</dbReference>
<dbReference type="AlphaFoldDB" id="A0A098AXK7"/>
<gene>
    <name evidence="1" type="ORF">DPCES_0963</name>
</gene>